<proteinExistence type="predicted"/>
<dbReference type="Proteomes" id="UP000054928">
    <property type="component" value="Unassembled WGS sequence"/>
</dbReference>
<keyword evidence="2" id="KW-1185">Reference proteome</keyword>
<name>A0A0P1AQT1_PLAHL</name>
<dbReference type="RefSeq" id="XP_024580313.1">
    <property type="nucleotide sequence ID" value="XM_024729990.1"/>
</dbReference>
<organism evidence="1 2">
    <name type="scientific">Plasmopara halstedii</name>
    <name type="common">Downy mildew of sunflower</name>
    <dbReference type="NCBI Taxonomy" id="4781"/>
    <lineage>
        <taxon>Eukaryota</taxon>
        <taxon>Sar</taxon>
        <taxon>Stramenopiles</taxon>
        <taxon>Oomycota</taxon>
        <taxon>Peronosporomycetes</taxon>
        <taxon>Peronosporales</taxon>
        <taxon>Peronosporaceae</taxon>
        <taxon>Plasmopara</taxon>
    </lineage>
</organism>
<dbReference type="GeneID" id="36409278"/>
<protein>
    <submittedName>
        <fullName evidence="1">Uncharacterized protein</fullName>
    </submittedName>
</protein>
<dbReference type="EMBL" id="CCYD01000810">
    <property type="protein sequence ID" value="CEG43944.1"/>
    <property type="molecule type" value="Genomic_DNA"/>
</dbReference>
<dbReference type="AlphaFoldDB" id="A0A0P1AQT1"/>
<sequence>MPFLVARDHAASHACLTLDSMVPSQTKPMFTGISSFGSSSDYDSRSRLNLGETSNDCKSYHFQNALSRSTVFEIAAKFQGPIECPVPKHSDLLCKRCLK</sequence>
<evidence type="ECO:0000313" key="1">
    <source>
        <dbReference type="EMBL" id="CEG43944.1"/>
    </source>
</evidence>
<evidence type="ECO:0000313" key="2">
    <source>
        <dbReference type="Proteomes" id="UP000054928"/>
    </source>
</evidence>
<reference evidence="2" key="1">
    <citation type="submission" date="2014-09" db="EMBL/GenBank/DDBJ databases">
        <authorList>
            <person name="Sharma Rahul"/>
            <person name="Thines Marco"/>
        </authorList>
    </citation>
    <scope>NUCLEOTIDE SEQUENCE [LARGE SCALE GENOMIC DNA]</scope>
</reference>
<accession>A0A0P1AQT1</accession>